<dbReference type="AlphaFoldDB" id="A0A852WHP3"/>
<keyword evidence="2" id="KW-1185">Reference proteome</keyword>
<sequence length="202" mass="21832">MATQIRIAQDEAADEVLSTDPFALLVGMLLDQQYPMEHAFRGPWKILSRFGTLAPDAIAAAEAESFADLCATPPAIHRYGRSMAGRVQQLATVVRDQYDGRAETIWTEAKDARDLLARLKALPGFGDQKARIFAALVGKQLDVRPAGWQEAIGPYAEDGSYRSVADVVDASSLAKVREFKQAAKAAAKAKDAALTKAALTKK</sequence>
<dbReference type="EMBL" id="JACCAB010000001">
    <property type="protein sequence ID" value="NYG06184.1"/>
    <property type="molecule type" value="Genomic_DNA"/>
</dbReference>
<dbReference type="Gene3D" id="1.10.340.30">
    <property type="entry name" value="Hypothetical protein, domain 2"/>
    <property type="match status" value="1"/>
</dbReference>
<name>A0A852WHP3_9MICO</name>
<protein>
    <submittedName>
        <fullName evidence="1">Putative HhH-GPD family protein</fullName>
    </submittedName>
</protein>
<evidence type="ECO:0000313" key="2">
    <source>
        <dbReference type="Proteomes" id="UP000573599"/>
    </source>
</evidence>
<comment type="caution">
    <text evidence="1">The sequence shown here is derived from an EMBL/GenBank/DDBJ whole genome shotgun (WGS) entry which is preliminary data.</text>
</comment>
<dbReference type="InterPro" id="IPR011257">
    <property type="entry name" value="DNA_glycosylase"/>
</dbReference>
<reference evidence="1 2" key="1">
    <citation type="submission" date="2020-07" db="EMBL/GenBank/DDBJ databases">
        <title>Sequencing the genomes of 1000 actinobacteria strains.</title>
        <authorList>
            <person name="Klenk H.-P."/>
        </authorList>
    </citation>
    <scope>NUCLEOTIDE SEQUENCE [LARGE SCALE GENOMIC DNA]</scope>
    <source>
        <strain evidence="1 2">DSM 23987</strain>
    </source>
</reference>
<dbReference type="GO" id="GO:0003824">
    <property type="term" value="F:catalytic activity"/>
    <property type="evidence" value="ECO:0007669"/>
    <property type="project" value="InterPro"/>
</dbReference>
<proteinExistence type="predicted"/>
<evidence type="ECO:0000313" key="1">
    <source>
        <dbReference type="EMBL" id="NYG06184.1"/>
    </source>
</evidence>
<dbReference type="NCBIfam" id="TIGR03252">
    <property type="entry name" value="HhH-GPD-type base excision DNA repair protein"/>
    <property type="match status" value="1"/>
</dbReference>
<gene>
    <name evidence="1" type="ORF">BJ986_000671</name>
</gene>
<dbReference type="GO" id="GO:0006281">
    <property type="term" value="P:DNA repair"/>
    <property type="evidence" value="ECO:0007669"/>
    <property type="project" value="InterPro"/>
</dbReference>
<dbReference type="RefSeq" id="WP_179420710.1">
    <property type="nucleotide sequence ID" value="NZ_JACCAB010000001.1"/>
</dbReference>
<dbReference type="SUPFAM" id="SSF48150">
    <property type="entry name" value="DNA-glycosylase"/>
    <property type="match status" value="1"/>
</dbReference>
<dbReference type="InterPro" id="IPR017658">
    <property type="entry name" value="HhH-GPD_base_excis"/>
</dbReference>
<accession>A0A852WHP3</accession>
<dbReference type="Proteomes" id="UP000573599">
    <property type="component" value="Unassembled WGS sequence"/>
</dbReference>
<organism evidence="1 2">
    <name type="scientific">Pedococcus badiiscoriae</name>
    <dbReference type="NCBI Taxonomy" id="642776"/>
    <lineage>
        <taxon>Bacteria</taxon>
        <taxon>Bacillati</taxon>
        <taxon>Actinomycetota</taxon>
        <taxon>Actinomycetes</taxon>
        <taxon>Micrococcales</taxon>
        <taxon>Intrasporangiaceae</taxon>
        <taxon>Pedococcus</taxon>
    </lineage>
</organism>